<feature type="domain" description="Carbohydrate kinase FGGY C-terminal" evidence="6">
    <location>
        <begin position="259"/>
        <end position="443"/>
    </location>
</feature>
<evidence type="ECO:0000256" key="3">
    <source>
        <dbReference type="ARBA" id="ARBA00022777"/>
    </source>
</evidence>
<dbReference type="PIRSF" id="PIRSF000538">
    <property type="entry name" value="GlpK"/>
    <property type="match status" value="1"/>
</dbReference>
<accession>A0A545AUJ7</accession>
<dbReference type="PROSITE" id="PS00445">
    <property type="entry name" value="FGGY_KINASES_2"/>
    <property type="match status" value="1"/>
</dbReference>
<keyword evidence="3 4" id="KW-0418">Kinase</keyword>
<keyword evidence="8" id="KW-1185">Reference proteome</keyword>
<dbReference type="InterPro" id="IPR018483">
    <property type="entry name" value="Carb_kinase_FGGY_CS"/>
</dbReference>
<dbReference type="PANTHER" id="PTHR43095">
    <property type="entry name" value="SUGAR KINASE"/>
    <property type="match status" value="1"/>
</dbReference>
<dbReference type="InterPro" id="IPR000577">
    <property type="entry name" value="Carb_kinase_FGGY"/>
</dbReference>
<evidence type="ECO:0000256" key="1">
    <source>
        <dbReference type="ARBA" id="ARBA00009156"/>
    </source>
</evidence>
<reference evidence="7 8" key="1">
    <citation type="submission" date="2019-07" db="EMBL/GenBank/DDBJ databases">
        <title>Cryptosporangium phraense sp. nov., isolated from plant litter.</title>
        <authorList>
            <person name="Suriyachadkun C."/>
        </authorList>
    </citation>
    <scope>NUCLEOTIDE SEQUENCE [LARGE SCALE GENOMIC DNA]</scope>
    <source>
        <strain evidence="7 8">A-T 5661</strain>
    </source>
</reference>
<dbReference type="InterPro" id="IPR018485">
    <property type="entry name" value="FGGY_C"/>
</dbReference>
<dbReference type="CDD" id="cd07802">
    <property type="entry name" value="ASKHA_NBD_FGGY_EcLyxK-like"/>
    <property type="match status" value="1"/>
</dbReference>
<dbReference type="GO" id="GO:0016301">
    <property type="term" value="F:kinase activity"/>
    <property type="evidence" value="ECO:0007669"/>
    <property type="project" value="UniProtKB-KW"/>
</dbReference>
<sequence>MTSPAGGYLLGIDAGQTVIKAALFDTSGHEVVVAQATTTVSSPHPHWQERDMDAAWGAAADAVHRALESSGVDPTAVLAVGLAGHNDGLHLVDPAGRPVRPAILATDSRAVAEAAALQRPGALELTGSVPLAYSPASILAWLSVHEPSSLEKAAAMLYCKDWLLLNLTGEVVTDPTDASAFATDLWTQEWSTAVLELYGLEDLARLLPPMRRSSAVVGSVTTAAAALTGLRPGTPVVTGCHDVDANALGIGAIGTGALSLVLGTFSINQVVGNAPVVDPRWQARTFFPDGASPRWLHMSTSPSGASNLEWAVRQFGGSSYQSVISSAADRDGALAPGPDDPLYLPFLYGGPVPSSGGGLVGLRGWHTAADVHRAVLEGIVFNHRWHVEALGSSFPLVGAARLCGGGARSAVWSQLLADALGLPVEVTDAAEAGARGAAMLAGAGVGAYAGLGAAVKECVRVVRRHEPERNLDARYGRYLAAASALATLRP</sequence>
<dbReference type="GO" id="GO:0005975">
    <property type="term" value="P:carbohydrate metabolic process"/>
    <property type="evidence" value="ECO:0007669"/>
    <property type="project" value="InterPro"/>
</dbReference>
<comment type="similarity">
    <text evidence="1 4">Belongs to the FGGY kinase family.</text>
</comment>
<dbReference type="PANTHER" id="PTHR43095:SF3">
    <property type="entry name" value="L-XYLULOSE_3-KETO-L-GULONATE KINASE"/>
    <property type="match status" value="1"/>
</dbReference>
<dbReference type="RefSeq" id="WP_142704455.1">
    <property type="nucleotide sequence ID" value="NZ_VIRS01000006.1"/>
</dbReference>
<organism evidence="7 8">
    <name type="scientific">Cryptosporangium phraense</name>
    <dbReference type="NCBI Taxonomy" id="2593070"/>
    <lineage>
        <taxon>Bacteria</taxon>
        <taxon>Bacillati</taxon>
        <taxon>Actinomycetota</taxon>
        <taxon>Actinomycetes</taxon>
        <taxon>Cryptosporangiales</taxon>
        <taxon>Cryptosporangiaceae</taxon>
        <taxon>Cryptosporangium</taxon>
    </lineage>
</organism>
<dbReference type="InParanoid" id="A0A545AUJ7"/>
<evidence type="ECO:0000313" key="8">
    <source>
        <dbReference type="Proteomes" id="UP000317982"/>
    </source>
</evidence>
<name>A0A545AUJ7_9ACTN</name>
<dbReference type="Gene3D" id="3.30.420.40">
    <property type="match status" value="2"/>
</dbReference>
<dbReference type="SUPFAM" id="SSF53067">
    <property type="entry name" value="Actin-like ATPase domain"/>
    <property type="match status" value="2"/>
</dbReference>
<evidence type="ECO:0000256" key="4">
    <source>
        <dbReference type="RuleBase" id="RU003733"/>
    </source>
</evidence>
<keyword evidence="2 4" id="KW-0808">Transferase</keyword>
<evidence type="ECO:0000313" key="7">
    <source>
        <dbReference type="EMBL" id="TQS45006.1"/>
    </source>
</evidence>
<feature type="domain" description="Carbohydrate kinase FGGY N-terminal" evidence="5">
    <location>
        <begin position="8"/>
        <end position="249"/>
    </location>
</feature>
<dbReference type="InterPro" id="IPR018484">
    <property type="entry name" value="FGGY_N"/>
</dbReference>
<comment type="caution">
    <text evidence="7">The sequence shown here is derived from an EMBL/GenBank/DDBJ whole genome shotgun (WGS) entry which is preliminary data.</text>
</comment>
<dbReference type="Proteomes" id="UP000317982">
    <property type="component" value="Unassembled WGS sequence"/>
</dbReference>
<dbReference type="EMBL" id="VIRS01000006">
    <property type="protein sequence ID" value="TQS45006.1"/>
    <property type="molecule type" value="Genomic_DNA"/>
</dbReference>
<dbReference type="OrthoDB" id="9782710at2"/>
<dbReference type="AlphaFoldDB" id="A0A545AUJ7"/>
<dbReference type="Pfam" id="PF00370">
    <property type="entry name" value="FGGY_N"/>
    <property type="match status" value="1"/>
</dbReference>
<evidence type="ECO:0000259" key="5">
    <source>
        <dbReference type="Pfam" id="PF00370"/>
    </source>
</evidence>
<dbReference type="InterPro" id="IPR050406">
    <property type="entry name" value="FGGY_Carb_Kinase"/>
</dbReference>
<proteinExistence type="inferred from homology"/>
<dbReference type="InterPro" id="IPR043129">
    <property type="entry name" value="ATPase_NBD"/>
</dbReference>
<evidence type="ECO:0000259" key="6">
    <source>
        <dbReference type="Pfam" id="PF02782"/>
    </source>
</evidence>
<evidence type="ECO:0000256" key="2">
    <source>
        <dbReference type="ARBA" id="ARBA00022679"/>
    </source>
</evidence>
<protein>
    <submittedName>
        <fullName evidence="7">Carbohydrate kinase</fullName>
    </submittedName>
</protein>
<dbReference type="Pfam" id="PF02782">
    <property type="entry name" value="FGGY_C"/>
    <property type="match status" value="1"/>
</dbReference>
<dbReference type="GO" id="GO:0016773">
    <property type="term" value="F:phosphotransferase activity, alcohol group as acceptor"/>
    <property type="evidence" value="ECO:0007669"/>
    <property type="project" value="InterPro"/>
</dbReference>
<gene>
    <name evidence="7" type="ORF">FL583_10910</name>
</gene>